<name>A0A239DCL5_9FIRM</name>
<accession>A0A239DCL5</accession>
<dbReference type="EMBL" id="FZOJ01000007">
    <property type="protein sequence ID" value="SNS30115.1"/>
    <property type="molecule type" value="Genomic_DNA"/>
</dbReference>
<evidence type="ECO:0000256" key="1">
    <source>
        <dbReference type="ARBA" id="ARBA00023027"/>
    </source>
</evidence>
<reference evidence="3 4" key="1">
    <citation type="submission" date="2017-06" db="EMBL/GenBank/DDBJ databases">
        <authorList>
            <person name="Kim H.J."/>
            <person name="Triplett B.A."/>
        </authorList>
    </citation>
    <scope>NUCLEOTIDE SEQUENCE [LARGE SCALE GENOMIC DNA]</scope>
    <source>
        <strain evidence="3 4">SCA</strain>
    </source>
</reference>
<dbReference type="Proteomes" id="UP000198304">
    <property type="component" value="Unassembled WGS sequence"/>
</dbReference>
<organism evidence="3 4">
    <name type="scientific">Anaerovirgula multivorans</name>
    <dbReference type="NCBI Taxonomy" id="312168"/>
    <lineage>
        <taxon>Bacteria</taxon>
        <taxon>Bacillati</taxon>
        <taxon>Bacillota</taxon>
        <taxon>Clostridia</taxon>
        <taxon>Peptostreptococcales</taxon>
        <taxon>Natronincolaceae</taxon>
        <taxon>Anaerovirgula</taxon>
    </lineage>
</organism>
<gene>
    <name evidence="3" type="ORF">SAMN05446037_1007111</name>
</gene>
<sequence length="332" mass="38116">MSRIMVTGGAGFIGSNLIDELLRTHNKVVAVDNFNDYYNPKIKENNIKDILDNMRRLSIEPDSFKLYREDIRDREKMEEILTNHEITIIIHLASMAGVRPSIEKPNLYYDVNINGTLALLEVARKNPVNKLIFASSSSVYGNNQKIPFEEDDSVDYPISPYAASKKAGELICYTYHHLYEMSIACLRFFTVYGPRQRPDLAINKFTRLMMTDQPIPVYGDGSTQRDYTFIGDIVDGIMKTIDWIDKKEKKYEIFNLGGSKKITLNEMIATIEKALNIKAVVNRLPIQPGDVDKTFADISKAREILGYHPSKAFEEGIKDYIRWLRKHIKEDC</sequence>
<dbReference type="Gene3D" id="3.90.25.10">
    <property type="entry name" value="UDP-galactose 4-epimerase, domain 1"/>
    <property type="match status" value="1"/>
</dbReference>
<dbReference type="InterPro" id="IPR036291">
    <property type="entry name" value="NAD(P)-bd_dom_sf"/>
</dbReference>
<evidence type="ECO:0000313" key="4">
    <source>
        <dbReference type="Proteomes" id="UP000198304"/>
    </source>
</evidence>
<dbReference type="OrthoDB" id="9811743at2"/>
<dbReference type="Pfam" id="PF16363">
    <property type="entry name" value="GDP_Man_Dehyd"/>
    <property type="match status" value="1"/>
</dbReference>
<dbReference type="RefSeq" id="WP_089282620.1">
    <property type="nucleotide sequence ID" value="NZ_FZOJ01000007.1"/>
</dbReference>
<dbReference type="AlphaFoldDB" id="A0A239DCL5"/>
<dbReference type="PANTHER" id="PTHR43574">
    <property type="entry name" value="EPIMERASE-RELATED"/>
    <property type="match status" value="1"/>
</dbReference>
<protein>
    <submittedName>
        <fullName evidence="3">UDP-glucuronate 4-epimerase</fullName>
    </submittedName>
</protein>
<keyword evidence="4" id="KW-1185">Reference proteome</keyword>
<dbReference type="SUPFAM" id="SSF51735">
    <property type="entry name" value="NAD(P)-binding Rossmann-fold domains"/>
    <property type="match status" value="1"/>
</dbReference>
<dbReference type="InterPro" id="IPR016040">
    <property type="entry name" value="NAD(P)-bd_dom"/>
</dbReference>
<proteinExistence type="predicted"/>
<evidence type="ECO:0000313" key="3">
    <source>
        <dbReference type="EMBL" id="SNS30115.1"/>
    </source>
</evidence>
<dbReference type="Gene3D" id="3.40.50.720">
    <property type="entry name" value="NAD(P)-binding Rossmann-like Domain"/>
    <property type="match status" value="1"/>
</dbReference>
<feature type="domain" description="NAD(P)-binding" evidence="2">
    <location>
        <begin position="5"/>
        <end position="319"/>
    </location>
</feature>
<keyword evidence="1" id="KW-0520">NAD</keyword>
<evidence type="ECO:0000259" key="2">
    <source>
        <dbReference type="Pfam" id="PF16363"/>
    </source>
</evidence>
<dbReference type="PRINTS" id="PR01713">
    <property type="entry name" value="NUCEPIMERASE"/>
</dbReference>